<reference evidence="1" key="1">
    <citation type="submission" date="2019-02" db="EMBL/GenBank/DDBJ databases">
        <authorList>
            <person name="Gruber-Vodicka R. H."/>
            <person name="Seah K. B. B."/>
        </authorList>
    </citation>
    <scope>NUCLEOTIDE SEQUENCE</scope>
    <source>
        <strain evidence="2">BECK_BY2</strain>
        <strain evidence="1">BECK_BY3</strain>
    </source>
</reference>
<sequence>MRHSTPALKTWLIRETAREINKLIGGVISISFLGEDEDHLGFLISCKKTTSS</sequence>
<evidence type="ECO:0000313" key="1">
    <source>
        <dbReference type="EMBL" id="VFK52398.1"/>
    </source>
</evidence>
<proteinExistence type="predicted"/>
<gene>
    <name evidence="2" type="ORF">BECKTUN1418E_GA0071001_101111</name>
    <name evidence="1" type="ORF">BECKTUN1418F_GA0071002_100811</name>
</gene>
<dbReference type="EMBL" id="CAADFV010000011">
    <property type="protein sequence ID" value="VFK52911.1"/>
    <property type="molecule type" value="Genomic_DNA"/>
</dbReference>
<accession>A0A450ZF63</accession>
<organism evidence="1">
    <name type="scientific">Candidatus Kentrum sp. TUN</name>
    <dbReference type="NCBI Taxonomy" id="2126343"/>
    <lineage>
        <taxon>Bacteria</taxon>
        <taxon>Pseudomonadati</taxon>
        <taxon>Pseudomonadota</taxon>
        <taxon>Gammaproteobacteria</taxon>
        <taxon>Candidatus Kentrum</taxon>
    </lineage>
</organism>
<name>A0A450ZF63_9GAMM</name>
<dbReference type="AlphaFoldDB" id="A0A450ZF63"/>
<evidence type="ECO:0000313" key="2">
    <source>
        <dbReference type="EMBL" id="VFK52911.1"/>
    </source>
</evidence>
<dbReference type="EMBL" id="CAADFY010000008">
    <property type="protein sequence ID" value="VFK52398.1"/>
    <property type="molecule type" value="Genomic_DNA"/>
</dbReference>
<protein>
    <submittedName>
        <fullName evidence="1">Uncharacterized protein</fullName>
    </submittedName>
</protein>